<accession>A0AC61PQK5</accession>
<reference evidence="1" key="1">
    <citation type="submission" date="2017-04" db="EMBL/GenBank/DDBJ databases">
        <authorList>
            <person name="Varghese N."/>
            <person name="Submissions S."/>
        </authorList>
    </citation>
    <scope>NUCLEOTIDE SEQUENCE</scope>
    <source>
        <strain evidence="1">WTE2008</strain>
    </source>
</reference>
<evidence type="ECO:0000313" key="1">
    <source>
        <dbReference type="EMBL" id="SMC92729.1"/>
    </source>
</evidence>
<keyword evidence="2" id="KW-1185">Reference proteome</keyword>
<sequence length="287" mass="32404">MQNKENAKGRLMLFCARFVVYFILIFLAVLCLFSFYMLIINSSRSNAELQGGFQLWFSGHFFDNLKNAWNDASINIPRGMLNSFLIAAACALLTTYFSALTAYGVHVYDFKLKKFAFYFIMAVMMIPPQVSAVGFVQLCYRYGLNNNYIPLIVPSIAAPVVFFYMKQYLESVLPMEIVEAARIDGSGEFRTFNQIILPIMKPAIAVQMIFAFVASWNNYFIPALILDKAELKTVPIMVAQLRSADYSKFDMGKVYMFIMLAILPVIIVYIILSRAIIRGATAGAVKG</sequence>
<dbReference type="EMBL" id="FWXZ01000010">
    <property type="protein sequence ID" value="SMC92729.1"/>
    <property type="molecule type" value="Genomic_DNA"/>
</dbReference>
<evidence type="ECO:0000313" key="2">
    <source>
        <dbReference type="Proteomes" id="UP000192328"/>
    </source>
</evidence>
<organism evidence="1 2">
    <name type="scientific">Aristaeella lactis</name>
    <dbReference type="NCBI Taxonomy" id="3046383"/>
    <lineage>
        <taxon>Bacteria</taxon>
        <taxon>Bacillati</taxon>
        <taxon>Bacillota</taxon>
        <taxon>Clostridia</taxon>
        <taxon>Eubacteriales</taxon>
        <taxon>Aristaeellaceae</taxon>
        <taxon>Aristaeella</taxon>
    </lineage>
</organism>
<protein>
    <submittedName>
        <fullName evidence="1">Carbohydrate ABC transporter membrane protein 2, CUT1 family</fullName>
    </submittedName>
</protein>
<comment type="caution">
    <text evidence="1">The sequence shown here is derived from an EMBL/GenBank/DDBJ whole genome shotgun (WGS) entry which is preliminary data.</text>
</comment>
<gene>
    <name evidence="1" type="ORF">SAMN06297397_0038</name>
</gene>
<name>A0AC61PQK5_9FIRM</name>
<dbReference type="Proteomes" id="UP000192328">
    <property type="component" value="Unassembled WGS sequence"/>
</dbReference>
<proteinExistence type="predicted"/>